<organism evidence="1">
    <name type="scientific">Rhizophora mucronata</name>
    <name type="common">Asiatic mangrove</name>
    <dbReference type="NCBI Taxonomy" id="61149"/>
    <lineage>
        <taxon>Eukaryota</taxon>
        <taxon>Viridiplantae</taxon>
        <taxon>Streptophyta</taxon>
        <taxon>Embryophyta</taxon>
        <taxon>Tracheophyta</taxon>
        <taxon>Spermatophyta</taxon>
        <taxon>Magnoliopsida</taxon>
        <taxon>eudicotyledons</taxon>
        <taxon>Gunneridae</taxon>
        <taxon>Pentapetalae</taxon>
        <taxon>rosids</taxon>
        <taxon>fabids</taxon>
        <taxon>Malpighiales</taxon>
        <taxon>Rhizophoraceae</taxon>
        <taxon>Rhizophora</taxon>
    </lineage>
</organism>
<evidence type="ECO:0000313" key="1">
    <source>
        <dbReference type="EMBL" id="MBX70994.1"/>
    </source>
</evidence>
<dbReference type="AlphaFoldDB" id="A0A2P2QVU1"/>
<proteinExistence type="predicted"/>
<name>A0A2P2QVU1_RHIMU</name>
<accession>A0A2P2QVU1</accession>
<reference evidence="1" key="1">
    <citation type="submission" date="2018-02" db="EMBL/GenBank/DDBJ databases">
        <title>Rhizophora mucronata_Transcriptome.</title>
        <authorList>
            <person name="Meera S.P."/>
            <person name="Sreeshan A."/>
            <person name="Augustine A."/>
        </authorList>
    </citation>
    <scope>NUCLEOTIDE SEQUENCE</scope>
    <source>
        <tissue evidence="1">Leaf</tissue>
    </source>
</reference>
<dbReference type="EMBL" id="GGEC01090510">
    <property type="protein sequence ID" value="MBX70994.1"/>
    <property type="molecule type" value="Transcribed_RNA"/>
</dbReference>
<sequence length="41" mass="4670">MTMNVTLTPATANGYSQSDLFPPCFFSKCWNDVCCAHIRWL</sequence>
<protein>
    <submittedName>
        <fullName evidence="1">Uncharacterized protein</fullName>
    </submittedName>
</protein>